<evidence type="ECO:0000256" key="1">
    <source>
        <dbReference type="SAM" id="SignalP"/>
    </source>
</evidence>
<name>A0A7H8TAB2_STRCX</name>
<dbReference type="EMBL" id="CP056041">
    <property type="protein sequence ID" value="QKZ20344.1"/>
    <property type="molecule type" value="Genomic_DNA"/>
</dbReference>
<keyword evidence="4" id="KW-1185">Reference proteome</keyword>
<feature type="chain" id="PRO_5028957219" evidence="1">
    <location>
        <begin position="30"/>
        <end position="106"/>
    </location>
</feature>
<reference evidence="3 4" key="1">
    <citation type="submission" date="2020-06" db="EMBL/GenBank/DDBJ databases">
        <title>Genome mining for natural products.</title>
        <authorList>
            <person name="Zhang B."/>
            <person name="Shi J."/>
            <person name="Ge H."/>
        </authorList>
    </citation>
    <scope>NUCLEOTIDE SEQUENCE [LARGE SCALE GENOMIC DNA]</scope>
    <source>
        <strain evidence="3 4">NA02069</strain>
    </source>
</reference>
<sequence>MRARRAVAALSLAVAMTGSGLVVAGSAQAADNRCYITASSAKLRSKATTNSTAIGVAYRNNRCNDLDYKGSWVKLRMTTGNAKGKVGWVRRDLVHEPTVDTCTPAC</sequence>
<accession>A0A7H8TAB2</accession>
<dbReference type="InterPro" id="IPR003646">
    <property type="entry name" value="SH3-like_bac-type"/>
</dbReference>
<keyword evidence="1" id="KW-0732">Signal</keyword>
<dbReference type="Pfam" id="PF08239">
    <property type="entry name" value="SH3_3"/>
    <property type="match status" value="1"/>
</dbReference>
<evidence type="ECO:0000313" key="3">
    <source>
        <dbReference type="EMBL" id="QKZ20344.1"/>
    </source>
</evidence>
<proteinExistence type="predicted"/>
<feature type="domain" description="SH3b" evidence="2">
    <location>
        <begin position="39"/>
        <end position="94"/>
    </location>
</feature>
<evidence type="ECO:0000259" key="2">
    <source>
        <dbReference type="Pfam" id="PF08239"/>
    </source>
</evidence>
<protein>
    <submittedName>
        <fullName evidence="3">SH3 domain-containing protein</fullName>
    </submittedName>
</protein>
<organism evidence="3 4">
    <name type="scientific">Streptomyces chartreusis</name>
    <dbReference type="NCBI Taxonomy" id="1969"/>
    <lineage>
        <taxon>Bacteria</taxon>
        <taxon>Bacillati</taxon>
        <taxon>Actinomycetota</taxon>
        <taxon>Actinomycetes</taxon>
        <taxon>Kitasatosporales</taxon>
        <taxon>Streptomycetaceae</taxon>
        <taxon>Streptomyces</taxon>
    </lineage>
</organism>
<evidence type="ECO:0000313" key="4">
    <source>
        <dbReference type="Proteomes" id="UP000509418"/>
    </source>
</evidence>
<dbReference type="Proteomes" id="UP000509418">
    <property type="component" value="Chromosome"/>
</dbReference>
<gene>
    <name evidence="3" type="ORF">HUT05_25130</name>
</gene>
<dbReference type="AlphaFoldDB" id="A0A7H8TAB2"/>
<feature type="signal peptide" evidence="1">
    <location>
        <begin position="1"/>
        <end position="29"/>
    </location>
</feature>
<dbReference type="Gene3D" id="2.30.30.40">
    <property type="entry name" value="SH3 Domains"/>
    <property type="match status" value="1"/>
</dbReference>
<dbReference type="RefSeq" id="WP_176576404.1">
    <property type="nucleotide sequence ID" value="NZ_CBDRGH010000036.1"/>
</dbReference>